<gene>
    <name evidence="2" type="ORF">CRG98_043464</name>
</gene>
<evidence type="ECO:0000313" key="2">
    <source>
        <dbReference type="EMBL" id="PKI36165.1"/>
    </source>
</evidence>
<dbReference type="EMBL" id="PGOL01004983">
    <property type="protein sequence ID" value="PKI36165.1"/>
    <property type="molecule type" value="Genomic_DNA"/>
</dbReference>
<comment type="caution">
    <text evidence="2">The sequence shown here is derived from an EMBL/GenBank/DDBJ whole genome shotgun (WGS) entry which is preliminary data.</text>
</comment>
<feature type="compositionally biased region" description="Basic and acidic residues" evidence="1">
    <location>
        <begin position="49"/>
        <end position="58"/>
    </location>
</feature>
<sequence>MDNVSSPKSGALPLLKKKSERHLHCPKLDYRRGIGRNPGVEGRLLPHAPTEDREEEGRALLTAKTPSARLQKQTNPDSFDPIRLIPLCNPKRPDLYSDQDAQSNQTE</sequence>
<reference evidence="2 3" key="1">
    <citation type="submission" date="2017-11" db="EMBL/GenBank/DDBJ databases">
        <title>De-novo sequencing of pomegranate (Punica granatum L.) genome.</title>
        <authorList>
            <person name="Akparov Z."/>
            <person name="Amiraslanov A."/>
            <person name="Hajiyeva S."/>
            <person name="Abbasov M."/>
            <person name="Kaur K."/>
            <person name="Hamwieh A."/>
            <person name="Solovyev V."/>
            <person name="Salamov A."/>
            <person name="Braich B."/>
            <person name="Kosarev P."/>
            <person name="Mahmoud A."/>
            <person name="Hajiyev E."/>
            <person name="Babayeva S."/>
            <person name="Izzatullayeva V."/>
            <person name="Mammadov A."/>
            <person name="Mammadov A."/>
            <person name="Sharifova S."/>
            <person name="Ojaghi J."/>
            <person name="Eynullazada K."/>
            <person name="Bayramov B."/>
            <person name="Abdulazimova A."/>
            <person name="Shahmuradov I."/>
        </authorList>
    </citation>
    <scope>NUCLEOTIDE SEQUENCE [LARGE SCALE GENOMIC DNA]</scope>
    <source>
        <strain evidence="3">cv. AG2017</strain>
        <tissue evidence="2">Leaf</tissue>
    </source>
</reference>
<dbReference type="Proteomes" id="UP000233551">
    <property type="component" value="Unassembled WGS sequence"/>
</dbReference>
<accession>A0A2I0HWT9</accession>
<dbReference type="AlphaFoldDB" id="A0A2I0HWT9"/>
<feature type="compositionally biased region" description="Polar residues" evidence="1">
    <location>
        <begin position="64"/>
        <end position="77"/>
    </location>
</feature>
<evidence type="ECO:0000256" key="1">
    <source>
        <dbReference type="SAM" id="MobiDB-lite"/>
    </source>
</evidence>
<proteinExistence type="predicted"/>
<evidence type="ECO:0000313" key="3">
    <source>
        <dbReference type="Proteomes" id="UP000233551"/>
    </source>
</evidence>
<name>A0A2I0HWT9_PUNGR</name>
<protein>
    <submittedName>
        <fullName evidence="2">Uncharacterized protein</fullName>
    </submittedName>
</protein>
<keyword evidence="3" id="KW-1185">Reference proteome</keyword>
<organism evidence="2 3">
    <name type="scientific">Punica granatum</name>
    <name type="common">Pomegranate</name>
    <dbReference type="NCBI Taxonomy" id="22663"/>
    <lineage>
        <taxon>Eukaryota</taxon>
        <taxon>Viridiplantae</taxon>
        <taxon>Streptophyta</taxon>
        <taxon>Embryophyta</taxon>
        <taxon>Tracheophyta</taxon>
        <taxon>Spermatophyta</taxon>
        <taxon>Magnoliopsida</taxon>
        <taxon>eudicotyledons</taxon>
        <taxon>Gunneridae</taxon>
        <taxon>Pentapetalae</taxon>
        <taxon>rosids</taxon>
        <taxon>malvids</taxon>
        <taxon>Myrtales</taxon>
        <taxon>Lythraceae</taxon>
        <taxon>Punica</taxon>
    </lineage>
</organism>
<feature type="region of interest" description="Disordered" evidence="1">
    <location>
        <begin position="29"/>
        <end position="107"/>
    </location>
</feature>